<accession>A0A7W9J8C4</accession>
<keyword evidence="3" id="KW-1185">Reference proteome</keyword>
<reference evidence="2 3" key="1">
    <citation type="submission" date="2020-08" db="EMBL/GenBank/DDBJ databases">
        <title>Sequencing the genomes of 1000 actinobacteria strains.</title>
        <authorList>
            <person name="Klenk H.-P."/>
        </authorList>
    </citation>
    <scope>NUCLEOTIDE SEQUENCE [LARGE SCALE GENOMIC DNA]</scope>
    <source>
        <strain evidence="2 3">DSM 28967</strain>
    </source>
</reference>
<gene>
    <name evidence="2" type="ORF">HDA39_003477</name>
</gene>
<sequence>MPKKLLIWLVIAFAAFYLFTQPEGAADAVGGAFSAVGDAFGSVITFLSALFN</sequence>
<organism evidence="2 3">
    <name type="scientific">Kribbella italica</name>
    <dbReference type="NCBI Taxonomy" id="1540520"/>
    <lineage>
        <taxon>Bacteria</taxon>
        <taxon>Bacillati</taxon>
        <taxon>Actinomycetota</taxon>
        <taxon>Actinomycetes</taxon>
        <taxon>Propionibacteriales</taxon>
        <taxon>Kribbellaceae</taxon>
        <taxon>Kribbella</taxon>
    </lineage>
</organism>
<keyword evidence="1" id="KW-0472">Membrane</keyword>
<proteinExistence type="predicted"/>
<evidence type="ECO:0000256" key="1">
    <source>
        <dbReference type="SAM" id="Phobius"/>
    </source>
</evidence>
<dbReference type="RefSeq" id="WP_184796222.1">
    <property type="nucleotide sequence ID" value="NZ_JACHMY010000001.1"/>
</dbReference>
<comment type="caution">
    <text evidence="2">The sequence shown here is derived from an EMBL/GenBank/DDBJ whole genome shotgun (WGS) entry which is preliminary data.</text>
</comment>
<dbReference type="EMBL" id="JACHMY010000001">
    <property type="protein sequence ID" value="MBB5836743.1"/>
    <property type="molecule type" value="Genomic_DNA"/>
</dbReference>
<dbReference type="Proteomes" id="UP000549971">
    <property type="component" value="Unassembled WGS sequence"/>
</dbReference>
<evidence type="ECO:0000313" key="3">
    <source>
        <dbReference type="Proteomes" id="UP000549971"/>
    </source>
</evidence>
<keyword evidence="1" id="KW-1133">Transmembrane helix</keyword>
<feature type="transmembrane region" description="Helical" evidence="1">
    <location>
        <begin position="30"/>
        <end position="51"/>
    </location>
</feature>
<dbReference type="AlphaFoldDB" id="A0A7W9J8C4"/>
<name>A0A7W9J8C4_9ACTN</name>
<keyword evidence="1" id="KW-0812">Transmembrane</keyword>
<evidence type="ECO:0000313" key="2">
    <source>
        <dbReference type="EMBL" id="MBB5836743.1"/>
    </source>
</evidence>
<protein>
    <submittedName>
        <fullName evidence="2">Putative membrane protein</fullName>
    </submittedName>
</protein>